<evidence type="ECO:0000259" key="1">
    <source>
        <dbReference type="Pfam" id="PF25372"/>
    </source>
</evidence>
<name>A0A9Q1JEL2_9CARY</name>
<dbReference type="InterPro" id="IPR032675">
    <property type="entry name" value="LRR_dom_sf"/>
</dbReference>
<dbReference type="SUPFAM" id="SSF81383">
    <property type="entry name" value="F-box domain"/>
    <property type="match status" value="1"/>
</dbReference>
<dbReference type="SUPFAM" id="SSF52047">
    <property type="entry name" value="RNI-like"/>
    <property type="match status" value="1"/>
</dbReference>
<dbReference type="Pfam" id="PF25372">
    <property type="entry name" value="DUF7885"/>
    <property type="match status" value="1"/>
</dbReference>
<comment type="caution">
    <text evidence="2">The sequence shown here is derived from an EMBL/GenBank/DDBJ whole genome shotgun (WGS) entry which is preliminary data.</text>
</comment>
<feature type="domain" description="F-box/LRR-repeat protein 15-like leucin rich repeat" evidence="1">
    <location>
        <begin position="239"/>
        <end position="440"/>
    </location>
</feature>
<dbReference type="OrthoDB" id="550575at2759"/>
<dbReference type="Proteomes" id="UP001153076">
    <property type="component" value="Unassembled WGS sequence"/>
</dbReference>
<reference evidence="2" key="1">
    <citation type="submission" date="2022-04" db="EMBL/GenBank/DDBJ databases">
        <title>Carnegiea gigantea Genome sequencing and assembly v2.</title>
        <authorList>
            <person name="Copetti D."/>
            <person name="Sanderson M.J."/>
            <person name="Burquez A."/>
            <person name="Wojciechowski M.F."/>
        </authorList>
    </citation>
    <scope>NUCLEOTIDE SEQUENCE</scope>
    <source>
        <strain evidence="2">SGP5-SGP5p</strain>
        <tissue evidence="2">Aerial part</tissue>
    </source>
</reference>
<gene>
    <name evidence="2" type="ORF">Cgig2_007979</name>
</gene>
<keyword evidence="3" id="KW-1185">Reference proteome</keyword>
<organism evidence="2 3">
    <name type="scientific">Carnegiea gigantea</name>
    <dbReference type="NCBI Taxonomy" id="171969"/>
    <lineage>
        <taxon>Eukaryota</taxon>
        <taxon>Viridiplantae</taxon>
        <taxon>Streptophyta</taxon>
        <taxon>Embryophyta</taxon>
        <taxon>Tracheophyta</taxon>
        <taxon>Spermatophyta</taxon>
        <taxon>Magnoliopsida</taxon>
        <taxon>eudicotyledons</taxon>
        <taxon>Gunneridae</taxon>
        <taxon>Pentapetalae</taxon>
        <taxon>Caryophyllales</taxon>
        <taxon>Cactineae</taxon>
        <taxon>Cactaceae</taxon>
        <taxon>Cactoideae</taxon>
        <taxon>Echinocereeae</taxon>
        <taxon>Carnegiea</taxon>
    </lineage>
</organism>
<accession>A0A9Q1JEL2</accession>
<dbReference type="GO" id="GO:0031146">
    <property type="term" value="P:SCF-dependent proteasomal ubiquitin-dependent protein catabolic process"/>
    <property type="evidence" value="ECO:0007669"/>
    <property type="project" value="TreeGrafter"/>
</dbReference>
<dbReference type="SMART" id="SM00367">
    <property type="entry name" value="LRR_CC"/>
    <property type="match status" value="6"/>
</dbReference>
<dbReference type="InterPro" id="IPR036047">
    <property type="entry name" value="F-box-like_dom_sf"/>
</dbReference>
<dbReference type="Pfam" id="PF13516">
    <property type="entry name" value="LRR_6"/>
    <property type="match status" value="1"/>
</dbReference>
<protein>
    <recommendedName>
        <fullName evidence="1">F-box/LRR-repeat protein 15-like leucin rich repeat domain-containing protein</fullName>
    </recommendedName>
</protein>
<evidence type="ECO:0000313" key="2">
    <source>
        <dbReference type="EMBL" id="KAJ8420317.1"/>
    </source>
</evidence>
<dbReference type="InterPro" id="IPR057207">
    <property type="entry name" value="FBXL15_LRR"/>
</dbReference>
<dbReference type="Gene3D" id="3.80.10.10">
    <property type="entry name" value="Ribonuclease Inhibitor"/>
    <property type="match status" value="2"/>
</dbReference>
<dbReference type="EMBL" id="JAKOGI010003583">
    <property type="protein sequence ID" value="KAJ8420317.1"/>
    <property type="molecule type" value="Genomic_DNA"/>
</dbReference>
<dbReference type="PANTHER" id="PTHR13318">
    <property type="entry name" value="PARTNER OF PAIRED, ISOFORM B-RELATED"/>
    <property type="match status" value="1"/>
</dbReference>
<evidence type="ECO:0000313" key="3">
    <source>
        <dbReference type="Proteomes" id="UP001153076"/>
    </source>
</evidence>
<dbReference type="PANTHER" id="PTHR13318:SF77">
    <property type="entry name" value="F-BOX DOMAIN-CONTAINING PROTEIN"/>
    <property type="match status" value="1"/>
</dbReference>
<proteinExistence type="predicted"/>
<dbReference type="GO" id="GO:0019005">
    <property type="term" value="C:SCF ubiquitin ligase complex"/>
    <property type="evidence" value="ECO:0007669"/>
    <property type="project" value="TreeGrafter"/>
</dbReference>
<dbReference type="InterPro" id="IPR006553">
    <property type="entry name" value="Leu-rich_rpt_Cys-con_subtyp"/>
</dbReference>
<dbReference type="AlphaFoldDB" id="A0A9Q1JEL2"/>
<dbReference type="InterPro" id="IPR001611">
    <property type="entry name" value="Leu-rich_rpt"/>
</dbReference>
<sequence length="514" mass="56515">MDSVLCDELMIEIFNRLPPPSSAVSLVSKRWLRLFRHSKTTLSLLLPPPPPPHDGGDNHLSLCVSSLISQYPFLSSLSLSSTSAPSTATFDPVLIAAALSCPNLKHLRFSASPVSLSSLLFLSSFFSHLISLTIPVSRPLNFSWVPQFPALKELSVVISGELAGTQNWVGDNFENKLKLEFLSVSGLSWGDLGMGWLWRNCPKLKKLHLRSCEGVGDGGSYSSFSLCLKGLTEVELRSCRTISDMVLLKLAENSTQLNTLLVYDGGSKDGLLQFINNSQSNLKTLDLRLPLDLNNDHLSAMAESFGSLTSLRLQSCCLVTGDGLKTFSQSLSNNLEELALINCDIVERVPGLLATLGQNLKGLKRLDLSHNETLIDKELVSMLVSCEGIVELRLRGCKGLTNMAMAAVIRVCRNLESVDVVQCGGIGERWVEILVSNLKKLKRVKVEESKLSDVARNWVSKRMIQTKNKTPWEELKKYNMLAEIGFKTVKDIKNDAKEAYGQTLTMAVVANSTT</sequence>